<evidence type="ECO:0000313" key="3">
    <source>
        <dbReference type="EMBL" id="ART78105.1"/>
    </source>
</evidence>
<keyword evidence="1" id="KW-0472">Membrane</keyword>
<dbReference type="GeneID" id="96740606"/>
<feature type="transmembrane region" description="Helical" evidence="1">
    <location>
        <begin position="78"/>
        <end position="98"/>
    </location>
</feature>
<keyword evidence="1" id="KW-1133">Transmembrane helix</keyword>
<dbReference type="PANTHER" id="PTHR36435">
    <property type="entry name" value="SLR1288 PROTEIN"/>
    <property type="match status" value="1"/>
</dbReference>
<gene>
    <name evidence="3" type="ORF">B4U37_19595</name>
</gene>
<organism evidence="3 4">
    <name type="scientific">Sutcliffiella horikoshii</name>
    <dbReference type="NCBI Taxonomy" id="79883"/>
    <lineage>
        <taxon>Bacteria</taxon>
        <taxon>Bacillati</taxon>
        <taxon>Bacillota</taxon>
        <taxon>Bacilli</taxon>
        <taxon>Bacillales</taxon>
        <taxon>Bacillaceae</taxon>
        <taxon>Sutcliffiella</taxon>
    </lineage>
</organism>
<dbReference type="EMBL" id="CP020880">
    <property type="protein sequence ID" value="ART78105.1"/>
    <property type="molecule type" value="Genomic_DNA"/>
</dbReference>
<reference evidence="3 4" key="1">
    <citation type="submission" date="2017-04" db="EMBL/GenBank/DDBJ databases">
        <title>Complete Genome Sequence of the Bacillus horikoshii 20a strain from Cuatro Cienegas, Coahuila, Mexico.</title>
        <authorList>
            <person name="Zarza E."/>
            <person name="Alcaraz L.D."/>
            <person name="Aguilar-Salinas B."/>
            <person name="Islas A."/>
            <person name="Olmedo-Alvarez G."/>
        </authorList>
    </citation>
    <scope>NUCLEOTIDE SEQUENCE [LARGE SCALE GENOMIC DNA]</scope>
    <source>
        <strain evidence="3 4">20a</strain>
    </source>
</reference>
<feature type="transmembrane region" description="Helical" evidence="1">
    <location>
        <begin position="189"/>
        <end position="206"/>
    </location>
</feature>
<feature type="domain" description="CAAX prenyl protease 2/Lysostaphin resistance protein A-like" evidence="2">
    <location>
        <begin position="158"/>
        <end position="245"/>
    </location>
</feature>
<dbReference type="InterPro" id="IPR052710">
    <property type="entry name" value="CAAX_protease"/>
</dbReference>
<sequence>MVPNFFFGELFLFPFRYIVSDFSTEVEFSFNMEFKVEEREMESPIDIEKKQWIALVIYFGSYIMSDLLDSIYDFSHLTLVTFSFIHFSLLLFLIIYLLKKDLSITVFNKEQASTRKSLLIIFMSLFIIVIGLIIISILRSLLLSTPNENPTVNILKSFPIMIIPMVLMGPIIEEIIFRRILLVSFTKKYNLLVAVVIVSIIFAVWHQSLSSFPNYFFLSVVYSYSYYLSNRLMVPVILHVLWNLIASSIQIFVM</sequence>
<dbReference type="PANTHER" id="PTHR36435:SF1">
    <property type="entry name" value="CAAX AMINO TERMINAL PROTEASE FAMILY PROTEIN"/>
    <property type="match status" value="1"/>
</dbReference>
<evidence type="ECO:0000259" key="2">
    <source>
        <dbReference type="Pfam" id="PF02517"/>
    </source>
</evidence>
<dbReference type="RefSeq" id="WP_088019598.1">
    <property type="nucleotide sequence ID" value="NZ_CP020880.1"/>
</dbReference>
<keyword evidence="4" id="KW-1185">Reference proteome</keyword>
<dbReference type="Proteomes" id="UP000195573">
    <property type="component" value="Chromosome"/>
</dbReference>
<evidence type="ECO:0000313" key="4">
    <source>
        <dbReference type="Proteomes" id="UP000195573"/>
    </source>
</evidence>
<dbReference type="InterPro" id="IPR003675">
    <property type="entry name" value="Rce1/LyrA-like_dom"/>
</dbReference>
<dbReference type="Pfam" id="PF02517">
    <property type="entry name" value="Rce1-like"/>
    <property type="match status" value="1"/>
</dbReference>
<proteinExistence type="predicted"/>
<keyword evidence="1" id="KW-0812">Transmembrane</keyword>
<protein>
    <recommendedName>
        <fullName evidence="2">CAAX prenyl protease 2/Lysostaphin resistance protein A-like domain-containing protein</fullName>
    </recommendedName>
</protein>
<feature type="transmembrane region" description="Helical" evidence="1">
    <location>
        <begin position="158"/>
        <end position="177"/>
    </location>
</feature>
<evidence type="ECO:0000256" key="1">
    <source>
        <dbReference type="SAM" id="Phobius"/>
    </source>
</evidence>
<feature type="transmembrane region" description="Helical" evidence="1">
    <location>
        <begin position="236"/>
        <end position="253"/>
    </location>
</feature>
<accession>A0ABM6KP46</accession>
<name>A0ABM6KP46_9BACI</name>
<feature type="transmembrane region" description="Helical" evidence="1">
    <location>
        <begin position="118"/>
        <end position="138"/>
    </location>
</feature>